<gene>
    <name evidence="4" type="ordered locus">Acid_0593</name>
</gene>
<dbReference type="PANTHER" id="PTHR44103:SF1">
    <property type="entry name" value="PROPROTEIN CONVERTASE P"/>
    <property type="match status" value="1"/>
</dbReference>
<keyword evidence="1 2" id="KW-0732">Signal</keyword>
<proteinExistence type="predicted"/>
<accession>Q02BG7</accession>
<dbReference type="PANTHER" id="PTHR44103">
    <property type="entry name" value="PROPROTEIN CONVERTASE P"/>
    <property type="match status" value="1"/>
</dbReference>
<dbReference type="EMBL" id="CP000473">
    <property type="protein sequence ID" value="ABJ81599.1"/>
    <property type="molecule type" value="Genomic_DNA"/>
</dbReference>
<evidence type="ECO:0000259" key="3">
    <source>
        <dbReference type="Pfam" id="PF22301"/>
    </source>
</evidence>
<protein>
    <submittedName>
        <fullName evidence="4">FG-GAP repeat protein</fullName>
    </submittedName>
</protein>
<dbReference type="HOGENOM" id="CLU_675889_0_0_0"/>
<dbReference type="STRING" id="234267.Acid_0593"/>
<feature type="signal peptide" evidence="2">
    <location>
        <begin position="1"/>
        <end position="20"/>
    </location>
</feature>
<sequence precursor="true">MRRLSLLLAFSLGFSLIAAAPPAFVEHTIASDLKGGYQVVVADLNHDGRPDLIALASGLHELAWFENPGWQRHVLAVNQNRMINCAVIGDEIVLASEFANQAKDSIGIVSVLRPNGDPRQPWAVTEIDRLTTSHRLRVADVFGNGKPVVVNAALTGAAAVAPDYRDQTPLVYYVPGEWKRHVISTENSGVVHGIFITDWDGNGREGILTASFNGIHLFRYSKDGLWTRTEIARGDPADWPKSGSSDIAVGHLGKARFLAAIEPWHGNQVAVYSERGGKWEREVIDGTLSDGHTIQVADLNGDGNAEIVAGFRGAPHSVYIYTYDAAAKRWNRSDLDNGTMGAAACAIADLNKDGRPDIACIDSTRLKWYEAR</sequence>
<evidence type="ECO:0000256" key="2">
    <source>
        <dbReference type="SAM" id="SignalP"/>
    </source>
</evidence>
<feature type="domain" description="Aldos-2-ulose dehydratase beta-propeller" evidence="3">
    <location>
        <begin position="107"/>
        <end position="273"/>
    </location>
</feature>
<dbReference type="InParanoid" id="Q02BG7"/>
<dbReference type="InterPro" id="IPR054583">
    <property type="entry name" value="Beta-prop_AUDH"/>
</dbReference>
<organism evidence="4">
    <name type="scientific">Solibacter usitatus (strain Ellin6076)</name>
    <dbReference type="NCBI Taxonomy" id="234267"/>
    <lineage>
        <taxon>Bacteria</taxon>
        <taxon>Pseudomonadati</taxon>
        <taxon>Acidobacteriota</taxon>
        <taxon>Terriglobia</taxon>
        <taxon>Bryobacterales</taxon>
        <taxon>Solibacteraceae</taxon>
        <taxon>Candidatus Solibacter</taxon>
    </lineage>
</organism>
<dbReference type="Gene3D" id="2.130.10.130">
    <property type="entry name" value="Integrin alpha, N-terminal"/>
    <property type="match status" value="1"/>
</dbReference>
<dbReference type="Pfam" id="PF13517">
    <property type="entry name" value="FG-GAP_3"/>
    <property type="match status" value="1"/>
</dbReference>
<dbReference type="SUPFAM" id="SSF69318">
    <property type="entry name" value="Integrin alpha N-terminal domain"/>
    <property type="match status" value="1"/>
</dbReference>
<reference evidence="4" key="1">
    <citation type="submission" date="2006-10" db="EMBL/GenBank/DDBJ databases">
        <title>Complete sequence of Solibacter usitatus Ellin6076.</title>
        <authorList>
            <consortium name="US DOE Joint Genome Institute"/>
            <person name="Copeland A."/>
            <person name="Lucas S."/>
            <person name="Lapidus A."/>
            <person name="Barry K."/>
            <person name="Detter J.C."/>
            <person name="Glavina del Rio T."/>
            <person name="Hammon N."/>
            <person name="Israni S."/>
            <person name="Dalin E."/>
            <person name="Tice H."/>
            <person name="Pitluck S."/>
            <person name="Thompson L.S."/>
            <person name="Brettin T."/>
            <person name="Bruce D."/>
            <person name="Han C."/>
            <person name="Tapia R."/>
            <person name="Gilna P."/>
            <person name="Schmutz J."/>
            <person name="Larimer F."/>
            <person name="Land M."/>
            <person name="Hauser L."/>
            <person name="Kyrpides N."/>
            <person name="Mikhailova N."/>
            <person name="Janssen P.H."/>
            <person name="Kuske C.R."/>
            <person name="Richardson P."/>
        </authorList>
    </citation>
    <scope>NUCLEOTIDE SEQUENCE</scope>
    <source>
        <strain evidence="4">Ellin6076</strain>
    </source>
</reference>
<dbReference type="eggNOG" id="ENOG5030T38">
    <property type="taxonomic scope" value="Bacteria"/>
</dbReference>
<name>Q02BG7_SOLUE</name>
<dbReference type="InterPro" id="IPR028994">
    <property type="entry name" value="Integrin_alpha_N"/>
</dbReference>
<evidence type="ECO:0000256" key="1">
    <source>
        <dbReference type="ARBA" id="ARBA00022729"/>
    </source>
</evidence>
<evidence type="ECO:0000313" key="4">
    <source>
        <dbReference type="EMBL" id="ABJ81599.1"/>
    </source>
</evidence>
<dbReference type="KEGG" id="sus:Acid_0593"/>
<dbReference type="Pfam" id="PF22301">
    <property type="entry name" value="AUDH_beta_propeller"/>
    <property type="match status" value="1"/>
</dbReference>
<feature type="chain" id="PRO_5004163993" evidence="2">
    <location>
        <begin position="21"/>
        <end position="372"/>
    </location>
</feature>
<dbReference type="InterPro" id="IPR013517">
    <property type="entry name" value="FG-GAP"/>
</dbReference>
<dbReference type="AlphaFoldDB" id="Q02BG7"/>